<proteinExistence type="predicted"/>
<organism evidence="1 2">
    <name type="scientific">Dinothrombium tinctorium</name>
    <dbReference type="NCBI Taxonomy" id="1965070"/>
    <lineage>
        <taxon>Eukaryota</taxon>
        <taxon>Metazoa</taxon>
        <taxon>Ecdysozoa</taxon>
        <taxon>Arthropoda</taxon>
        <taxon>Chelicerata</taxon>
        <taxon>Arachnida</taxon>
        <taxon>Acari</taxon>
        <taxon>Acariformes</taxon>
        <taxon>Trombidiformes</taxon>
        <taxon>Prostigmata</taxon>
        <taxon>Anystina</taxon>
        <taxon>Parasitengona</taxon>
        <taxon>Trombidioidea</taxon>
        <taxon>Trombidiidae</taxon>
        <taxon>Dinothrombium</taxon>
    </lineage>
</organism>
<evidence type="ECO:0000313" key="2">
    <source>
        <dbReference type="Proteomes" id="UP000285301"/>
    </source>
</evidence>
<protein>
    <submittedName>
        <fullName evidence="1">Uncharacterized protein</fullName>
    </submittedName>
</protein>
<keyword evidence="2" id="KW-1185">Reference proteome</keyword>
<gene>
    <name evidence="1" type="ORF">B4U79_12876</name>
</gene>
<feature type="non-terminal residue" evidence="1">
    <location>
        <position position="29"/>
    </location>
</feature>
<accession>A0A3S3P103</accession>
<dbReference type="AlphaFoldDB" id="A0A3S3P103"/>
<name>A0A3S3P103_9ACAR</name>
<comment type="caution">
    <text evidence="1">The sequence shown here is derived from an EMBL/GenBank/DDBJ whole genome shotgun (WGS) entry which is preliminary data.</text>
</comment>
<reference evidence="1 2" key="1">
    <citation type="journal article" date="2018" name="Gigascience">
        <title>Genomes of trombidid mites reveal novel predicted allergens and laterally-transferred genes associated with secondary metabolism.</title>
        <authorList>
            <person name="Dong X."/>
            <person name="Chaisiri K."/>
            <person name="Xia D."/>
            <person name="Armstrong S.D."/>
            <person name="Fang Y."/>
            <person name="Donnelly M.J."/>
            <person name="Kadowaki T."/>
            <person name="McGarry J.W."/>
            <person name="Darby A.C."/>
            <person name="Makepeace B.L."/>
        </authorList>
    </citation>
    <scope>NUCLEOTIDE SEQUENCE [LARGE SCALE GENOMIC DNA]</scope>
    <source>
        <strain evidence="1">UoL-WK</strain>
    </source>
</reference>
<sequence>MGFTRDENNEKRCYFSVLSGAISRCESDP</sequence>
<dbReference type="EMBL" id="NCKU01007344">
    <property type="protein sequence ID" value="RWS02707.1"/>
    <property type="molecule type" value="Genomic_DNA"/>
</dbReference>
<evidence type="ECO:0000313" key="1">
    <source>
        <dbReference type="EMBL" id="RWS02707.1"/>
    </source>
</evidence>
<dbReference type="Proteomes" id="UP000285301">
    <property type="component" value="Unassembled WGS sequence"/>
</dbReference>